<dbReference type="InterPro" id="IPR011893">
    <property type="entry name" value="Selenoprotein_Rdx-typ"/>
</dbReference>
<organism evidence="2 3">
    <name type="scientific">Natronocalculus amylovorans</name>
    <dbReference type="NCBI Taxonomy" id="2917812"/>
    <lineage>
        <taxon>Archaea</taxon>
        <taxon>Methanobacteriati</taxon>
        <taxon>Methanobacteriota</taxon>
        <taxon>Stenosarchaea group</taxon>
        <taxon>Halobacteria</taxon>
        <taxon>Halobacteriales</taxon>
        <taxon>Haloferacaceae</taxon>
        <taxon>Natronocalculus</taxon>
    </lineage>
</organism>
<proteinExistence type="predicted"/>
<name>A0AAE3K8S8_9EURY</name>
<reference evidence="2" key="1">
    <citation type="journal article" date="2022" name="Syst. Appl. Microbiol.">
        <title>Natronocalculus amylovorans gen. nov., sp. nov., and Natranaeroarchaeum aerophilus sp. nov., dominant culturable amylolytic natronoarchaea from hypersaline soda lakes in southwestern Siberia.</title>
        <authorList>
            <person name="Sorokin D.Y."/>
            <person name="Elcheninov A.G."/>
            <person name="Khizhniak T.V."/>
            <person name="Koenen M."/>
            <person name="Bale N.J."/>
            <person name="Damste J.S.S."/>
            <person name="Kublanov I.V."/>
        </authorList>
    </citation>
    <scope>NUCLEOTIDE SEQUENCE</scope>
    <source>
        <strain evidence="2">AArc-St2</strain>
    </source>
</reference>
<evidence type="ECO:0000256" key="1">
    <source>
        <dbReference type="ARBA" id="ARBA00023284"/>
    </source>
</evidence>
<protein>
    <submittedName>
        <fullName evidence="2">Rdx family protein</fullName>
    </submittedName>
</protein>
<evidence type="ECO:0000313" key="3">
    <source>
        <dbReference type="Proteomes" id="UP001203207"/>
    </source>
</evidence>
<dbReference type="InterPro" id="IPR036249">
    <property type="entry name" value="Thioredoxin-like_sf"/>
</dbReference>
<reference evidence="2" key="2">
    <citation type="submission" date="2022-02" db="EMBL/GenBank/DDBJ databases">
        <authorList>
            <person name="Elcheninov A.G."/>
            <person name="Sorokin D.Y."/>
            <person name="Kublanov I.V."/>
        </authorList>
    </citation>
    <scope>NUCLEOTIDE SEQUENCE</scope>
    <source>
        <strain evidence="2">AArc-St2</strain>
    </source>
</reference>
<sequence>MTAVEIEYCVPCGMLNRAQDVQEALLRQFGESLDRVSLVTGDDGIFVVRADGEVIFDKTADDYDVDAIVRRVKPYLQS</sequence>
<comment type="caution">
    <text evidence="2">The sequence shown here is derived from an EMBL/GenBank/DDBJ whole genome shotgun (WGS) entry which is preliminary data.</text>
</comment>
<dbReference type="Proteomes" id="UP001203207">
    <property type="component" value="Unassembled WGS sequence"/>
</dbReference>
<accession>A0AAE3K8S8</accession>
<evidence type="ECO:0000313" key="2">
    <source>
        <dbReference type="EMBL" id="MCL9817632.1"/>
    </source>
</evidence>
<dbReference type="AlphaFoldDB" id="A0AAE3K8S8"/>
<keyword evidence="3" id="KW-1185">Reference proteome</keyword>
<dbReference type="NCBIfam" id="TIGR02174">
    <property type="entry name" value="CXXU_selWTH"/>
    <property type="match status" value="1"/>
</dbReference>
<dbReference type="Pfam" id="PF10262">
    <property type="entry name" value="Rdx"/>
    <property type="match status" value="1"/>
</dbReference>
<dbReference type="SUPFAM" id="SSF52833">
    <property type="entry name" value="Thioredoxin-like"/>
    <property type="match status" value="1"/>
</dbReference>
<dbReference type="EMBL" id="JAKRVX010000004">
    <property type="protein sequence ID" value="MCL9817632.1"/>
    <property type="molecule type" value="Genomic_DNA"/>
</dbReference>
<dbReference type="Gene3D" id="3.40.30.10">
    <property type="entry name" value="Glutaredoxin"/>
    <property type="match status" value="1"/>
</dbReference>
<gene>
    <name evidence="2" type="ORF">AArcSt2_11810</name>
</gene>
<keyword evidence="1" id="KW-0676">Redox-active center</keyword>
<dbReference type="RefSeq" id="WP_174653401.1">
    <property type="nucleotide sequence ID" value="NZ_JAKRVX010000004.1"/>
</dbReference>